<feature type="transmembrane region" description="Helical" evidence="1">
    <location>
        <begin position="55"/>
        <end position="76"/>
    </location>
</feature>
<keyword evidence="1" id="KW-1133">Transmembrane helix</keyword>
<evidence type="ECO:0000313" key="3">
    <source>
        <dbReference type="Proteomes" id="UP000177346"/>
    </source>
</evidence>
<reference evidence="2 3" key="1">
    <citation type="journal article" date="2016" name="Nat. Commun.">
        <title>Thousands of microbial genomes shed light on interconnected biogeochemical processes in an aquifer system.</title>
        <authorList>
            <person name="Anantharaman K."/>
            <person name="Brown C.T."/>
            <person name="Hug L.A."/>
            <person name="Sharon I."/>
            <person name="Castelle C.J."/>
            <person name="Probst A.J."/>
            <person name="Thomas B.C."/>
            <person name="Singh A."/>
            <person name="Wilkins M.J."/>
            <person name="Karaoz U."/>
            <person name="Brodie E.L."/>
            <person name="Williams K.H."/>
            <person name="Hubbard S.S."/>
            <person name="Banfield J.F."/>
        </authorList>
    </citation>
    <scope>NUCLEOTIDE SEQUENCE [LARGE SCALE GENOMIC DNA]</scope>
</reference>
<evidence type="ECO:0008006" key="4">
    <source>
        <dbReference type="Google" id="ProtNLM"/>
    </source>
</evidence>
<keyword evidence="1" id="KW-0812">Transmembrane</keyword>
<dbReference type="Proteomes" id="UP000177346">
    <property type="component" value="Unassembled WGS sequence"/>
</dbReference>
<dbReference type="Pfam" id="PF18895">
    <property type="entry name" value="T4SS_pilin"/>
    <property type="match status" value="1"/>
</dbReference>
<proteinExistence type="predicted"/>
<dbReference type="InterPro" id="IPR043993">
    <property type="entry name" value="T4SS_pilin"/>
</dbReference>
<keyword evidence="1" id="KW-0472">Membrane</keyword>
<organism evidence="2 3">
    <name type="scientific">Candidatus Giovannonibacteria bacterium RIFCSPLOWO2_01_FULL_46_32</name>
    <dbReference type="NCBI Taxonomy" id="1798353"/>
    <lineage>
        <taxon>Bacteria</taxon>
        <taxon>Candidatus Giovannoniibacteriota</taxon>
    </lineage>
</organism>
<evidence type="ECO:0000256" key="1">
    <source>
        <dbReference type="SAM" id="Phobius"/>
    </source>
</evidence>
<dbReference type="AlphaFoldDB" id="A0A1F5XF81"/>
<gene>
    <name evidence="2" type="ORF">A3B19_00070</name>
</gene>
<protein>
    <recommendedName>
        <fullName evidence="4">TrbC/VIRB2 family protein</fullName>
    </recommendedName>
</protein>
<name>A0A1F5XF81_9BACT</name>
<evidence type="ECO:0000313" key="2">
    <source>
        <dbReference type="EMBL" id="OGF86594.1"/>
    </source>
</evidence>
<comment type="caution">
    <text evidence="2">The sequence shown here is derived from an EMBL/GenBank/DDBJ whole genome shotgun (WGS) entry which is preliminary data.</text>
</comment>
<accession>A0A1F5XF81</accession>
<feature type="transmembrane region" description="Helical" evidence="1">
    <location>
        <begin position="88"/>
        <end position="109"/>
    </location>
</feature>
<sequence length="115" mass="12630">MLNRAKFFLFGLVYAIVNLGVRAMADEPFYRIENPIKAGSFADVVKGFADLMVKIGIPLATVFLIWSGFLFVSARGNDEQLKKAKSTFYWTIVGTALLVGAYAIASAIVDFAKKL</sequence>
<dbReference type="EMBL" id="MFIF01000014">
    <property type="protein sequence ID" value="OGF86594.1"/>
    <property type="molecule type" value="Genomic_DNA"/>
</dbReference>